<evidence type="ECO:0000313" key="1">
    <source>
        <dbReference type="EMBL" id="GAF71558.1"/>
    </source>
</evidence>
<gene>
    <name evidence="1" type="ORF">S01H1_12909</name>
</gene>
<evidence type="ECO:0008006" key="2">
    <source>
        <dbReference type="Google" id="ProtNLM"/>
    </source>
</evidence>
<reference evidence="1" key="1">
    <citation type="journal article" date="2014" name="Front. Microbiol.">
        <title>High frequency of phylogenetically diverse reductive dehalogenase-homologous genes in deep subseafloor sedimentary metagenomes.</title>
        <authorList>
            <person name="Kawai M."/>
            <person name="Futagami T."/>
            <person name="Toyoda A."/>
            <person name="Takaki Y."/>
            <person name="Nishi S."/>
            <person name="Hori S."/>
            <person name="Arai W."/>
            <person name="Tsubouchi T."/>
            <person name="Morono Y."/>
            <person name="Uchiyama I."/>
            <person name="Ito T."/>
            <person name="Fujiyama A."/>
            <person name="Inagaki F."/>
            <person name="Takami H."/>
        </authorList>
    </citation>
    <scope>NUCLEOTIDE SEQUENCE</scope>
    <source>
        <strain evidence="1">Expedition CK06-06</strain>
    </source>
</reference>
<comment type="caution">
    <text evidence="1">The sequence shown here is derived from an EMBL/GenBank/DDBJ whole genome shotgun (WGS) entry which is preliminary data.</text>
</comment>
<feature type="non-terminal residue" evidence="1">
    <location>
        <position position="50"/>
    </location>
</feature>
<sequence length="50" mass="5734">MSQPEFEFADAEILASYDVYVAQRDRVERGDSPWDSLADFFTDDAVFVDP</sequence>
<dbReference type="EMBL" id="BARS01006638">
    <property type="protein sequence ID" value="GAF71558.1"/>
    <property type="molecule type" value="Genomic_DNA"/>
</dbReference>
<dbReference type="AlphaFoldDB" id="X0RS30"/>
<name>X0RS30_9ZZZZ</name>
<protein>
    <recommendedName>
        <fullName evidence="2">SnoaL-like domain-containing protein</fullName>
    </recommendedName>
</protein>
<proteinExistence type="predicted"/>
<accession>X0RS30</accession>
<organism evidence="1">
    <name type="scientific">marine sediment metagenome</name>
    <dbReference type="NCBI Taxonomy" id="412755"/>
    <lineage>
        <taxon>unclassified sequences</taxon>
        <taxon>metagenomes</taxon>
        <taxon>ecological metagenomes</taxon>
    </lineage>
</organism>